<evidence type="ECO:0000313" key="1">
    <source>
        <dbReference type="Proteomes" id="UP000887565"/>
    </source>
</evidence>
<accession>A0A915KB34</accession>
<name>A0A915KB34_ROMCU</name>
<evidence type="ECO:0000313" key="2">
    <source>
        <dbReference type="WBParaSite" id="nRc.2.0.1.t35570-RA"/>
    </source>
</evidence>
<dbReference type="WBParaSite" id="nRc.2.0.1.t35570-RA">
    <property type="protein sequence ID" value="nRc.2.0.1.t35570-RA"/>
    <property type="gene ID" value="nRc.2.0.1.g35570"/>
</dbReference>
<protein>
    <submittedName>
        <fullName evidence="2">Uncharacterized protein</fullName>
    </submittedName>
</protein>
<sequence length="99" mass="11368">MKSPAPDWVTRVESPVRLGILSEINVNFTIFHKFYNFIPIDKSTMAEKINKLREIVTNQAITVDQISISNPIWAVANANLAFTSSKELFFTFIDMPMFR</sequence>
<organism evidence="1 2">
    <name type="scientific">Romanomermis culicivorax</name>
    <name type="common">Nematode worm</name>
    <dbReference type="NCBI Taxonomy" id="13658"/>
    <lineage>
        <taxon>Eukaryota</taxon>
        <taxon>Metazoa</taxon>
        <taxon>Ecdysozoa</taxon>
        <taxon>Nematoda</taxon>
        <taxon>Enoplea</taxon>
        <taxon>Dorylaimia</taxon>
        <taxon>Mermithida</taxon>
        <taxon>Mermithoidea</taxon>
        <taxon>Mermithidae</taxon>
        <taxon>Romanomermis</taxon>
    </lineage>
</organism>
<dbReference type="AlphaFoldDB" id="A0A915KB34"/>
<proteinExistence type="predicted"/>
<dbReference type="Proteomes" id="UP000887565">
    <property type="component" value="Unplaced"/>
</dbReference>
<keyword evidence="1" id="KW-1185">Reference proteome</keyword>
<reference evidence="2" key="1">
    <citation type="submission" date="2022-11" db="UniProtKB">
        <authorList>
            <consortium name="WormBaseParasite"/>
        </authorList>
    </citation>
    <scope>IDENTIFICATION</scope>
</reference>